<reference evidence="2" key="1">
    <citation type="submission" date="2020-05" db="UniProtKB">
        <authorList>
            <consortium name="EnsemblMetazoa"/>
        </authorList>
    </citation>
    <scope>IDENTIFICATION</scope>
    <source>
        <strain evidence="2">USDA</strain>
    </source>
</reference>
<dbReference type="AlphaFoldDB" id="A0A1I8Q2M3"/>
<dbReference type="VEuPathDB" id="VectorBase:SCAU013316"/>
<dbReference type="EnsemblMetazoa" id="SCAU013316-RA">
    <property type="protein sequence ID" value="SCAU013316-PA"/>
    <property type="gene ID" value="SCAU013316"/>
</dbReference>
<dbReference type="STRING" id="35570.A0A1I8Q2M3"/>
<organism evidence="2 3">
    <name type="scientific">Stomoxys calcitrans</name>
    <name type="common">Stable fly</name>
    <name type="synonym">Conops calcitrans</name>
    <dbReference type="NCBI Taxonomy" id="35570"/>
    <lineage>
        <taxon>Eukaryota</taxon>
        <taxon>Metazoa</taxon>
        <taxon>Ecdysozoa</taxon>
        <taxon>Arthropoda</taxon>
        <taxon>Hexapoda</taxon>
        <taxon>Insecta</taxon>
        <taxon>Pterygota</taxon>
        <taxon>Neoptera</taxon>
        <taxon>Endopterygota</taxon>
        <taxon>Diptera</taxon>
        <taxon>Brachycera</taxon>
        <taxon>Muscomorpha</taxon>
        <taxon>Muscoidea</taxon>
        <taxon>Muscidae</taxon>
        <taxon>Stomoxys</taxon>
    </lineage>
</organism>
<gene>
    <name evidence="2" type="primary">106093168</name>
</gene>
<feature type="region of interest" description="Disordered" evidence="1">
    <location>
        <begin position="24"/>
        <end position="102"/>
    </location>
</feature>
<dbReference type="Proteomes" id="UP000095300">
    <property type="component" value="Unassembled WGS sequence"/>
</dbReference>
<evidence type="ECO:0000313" key="3">
    <source>
        <dbReference type="Proteomes" id="UP000095300"/>
    </source>
</evidence>
<keyword evidence="3" id="KW-1185">Reference proteome</keyword>
<dbReference type="OrthoDB" id="6021076at2759"/>
<evidence type="ECO:0000256" key="1">
    <source>
        <dbReference type="SAM" id="MobiDB-lite"/>
    </source>
</evidence>
<accession>A0A1I8Q2M3</accession>
<name>A0A1I8Q2M3_STOCA</name>
<feature type="compositionally biased region" description="Polar residues" evidence="1">
    <location>
        <begin position="44"/>
        <end position="67"/>
    </location>
</feature>
<proteinExistence type="predicted"/>
<evidence type="ECO:0000313" key="2">
    <source>
        <dbReference type="EnsemblMetazoa" id="SCAU013316-PA"/>
    </source>
</evidence>
<feature type="region of interest" description="Disordered" evidence="1">
    <location>
        <begin position="119"/>
        <end position="147"/>
    </location>
</feature>
<protein>
    <submittedName>
        <fullName evidence="2">Uncharacterized protein</fullName>
    </submittedName>
</protein>
<sequence length="147" mass="15617">MAFLNKLKGAPLPPIKNILNVAVQTARQHMPEKKDPASGGGSAMPQSAQEPSSTQAMFQGDENTYGTTDDRPTELNPFRNPNGGWMDDGDASNAKGEGYQTTSFNEYDGRYQQTDGFRQGSVASEGSSFVCEGEGGGGSKIDEMQAA</sequence>